<keyword evidence="1" id="KW-0479">Metal-binding</keyword>
<dbReference type="GO" id="GO:0046872">
    <property type="term" value="F:metal ion binding"/>
    <property type="evidence" value="ECO:0007669"/>
    <property type="project" value="UniProtKB-UniRule"/>
</dbReference>
<dbReference type="SUPFAM" id="SSF63882">
    <property type="entry name" value="MoeA N-terminal region -like"/>
    <property type="match status" value="1"/>
</dbReference>
<proteinExistence type="inferred from homology"/>
<dbReference type="GO" id="GO:0061599">
    <property type="term" value="F:molybdopterin molybdotransferase activity"/>
    <property type="evidence" value="ECO:0007669"/>
    <property type="project" value="UniProtKB-UniRule"/>
</dbReference>
<dbReference type="PANTHER" id="PTHR10192">
    <property type="entry name" value="MOLYBDOPTERIN BIOSYNTHESIS PROTEIN"/>
    <property type="match status" value="1"/>
</dbReference>
<comment type="function">
    <text evidence="1">Catalyzes two steps in the biosynthesis of the molybdenum cofactor. In the first step, molybdopterin is adenylated. Subsequently, molybdate is inserted into adenylated molybdopterin and AMP is released.</text>
</comment>
<dbReference type="GO" id="GO:0006777">
    <property type="term" value="P:Mo-molybdopterin cofactor biosynthetic process"/>
    <property type="evidence" value="ECO:0007669"/>
    <property type="project" value="UniProtKB-UniRule"/>
</dbReference>
<dbReference type="Proteomes" id="UP000541444">
    <property type="component" value="Unassembled WGS sequence"/>
</dbReference>
<name>A0A7J7NHW5_9MAGN</name>
<keyword evidence="1" id="KW-0460">Magnesium</keyword>
<comment type="catalytic activity">
    <reaction evidence="1">
        <text>molybdopterin + ATP + H(+) = adenylyl-molybdopterin + diphosphate</text>
        <dbReference type="Rhea" id="RHEA:31331"/>
        <dbReference type="ChEBI" id="CHEBI:15378"/>
        <dbReference type="ChEBI" id="CHEBI:30616"/>
        <dbReference type="ChEBI" id="CHEBI:33019"/>
        <dbReference type="ChEBI" id="CHEBI:58698"/>
        <dbReference type="ChEBI" id="CHEBI:62727"/>
    </reaction>
</comment>
<dbReference type="GO" id="GO:0005524">
    <property type="term" value="F:ATP binding"/>
    <property type="evidence" value="ECO:0007669"/>
    <property type="project" value="UniProtKB-UniRule"/>
</dbReference>
<keyword evidence="1" id="KW-0501">Molybdenum cofactor biosynthesis</keyword>
<dbReference type="InterPro" id="IPR038987">
    <property type="entry name" value="MoeA-like"/>
</dbReference>
<dbReference type="AlphaFoldDB" id="A0A7J7NHW5"/>
<dbReference type="InterPro" id="IPR036135">
    <property type="entry name" value="MoeA_linker/N_sf"/>
</dbReference>
<evidence type="ECO:0000313" key="3">
    <source>
        <dbReference type="Proteomes" id="UP000541444"/>
    </source>
</evidence>
<evidence type="ECO:0000256" key="1">
    <source>
        <dbReference type="RuleBase" id="RU365090"/>
    </source>
</evidence>
<dbReference type="PANTHER" id="PTHR10192:SF5">
    <property type="entry name" value="GEPHYRIN"/>
    <property type="match status" value="1"/>
</dbReference>
<keyword evidence="3" id="KW-1185">Reference proteome</keyword>
<comment type="caution">
    <text evidence="2">The sequence shown here is derived from an EMBL/GenBank/DDBJ whole genome shotgun (WGS) entry which is preliminary data.</text>
</comment>
<dbReference type="Gene3D" id="3.90.105.10">
    <property type="entry name" value="Molybdopterin biosynthesis moea protein, domain 2"/>
    <property type="match status" value="1"/>
</dbReference>
<sequence length="84" mass="9096">MITTTGSPMISMEEALQVVLNISQRLEPVTVSFRDSLGKVLAQDVRAQDPLPPYRASIKILIDSGIVGATKLGLLIKSKGQFEL</sequence>
<keyword evidence="1" id="KW-0808">Transferase</keyword>
<comment type="similarity">
    <text evidence="1">Belongs to the MoeA family.</text>
</comment>
<organism evidence="2 3">
    <name type="scientific">Kingdonia uniflora</name>
    <dbReference type="NCBI Taxonomy" id="39325"/>
    <lineage>
        <taxon>Eukaryota</taxon>
        <taxon>Viridiplantae</taxon>
        <taxon>Streptophyta</taxon>
        <taxon>Embryophyta</taxon>
        <taxon>Tracheophyta</taxon>
        <taxon>Spermatophyta</taxon>
        <taxon>Magnoliopsida</taxon>
        <taxon>Ranunculales</taxon>
        <taxon>Circaeasteraceae</taxon>
        <taxon>Kingdonia</taxon>
    </lineage>
</organism>
<accession>A0A7J7NHW5</accession>
<gene>
    <name evidence="2" type="ORF">GIB67_005462</name>
</gene>
<evidence type="ECO:0000313" key="2">
    <source>
        <dbReference type="EMBL" id="KAF6166600.1"/>
    </source>
</evidence>
<comment type="pathway">
    <text evidence="1">Cofactor biosynthesis; molybdopterin biosynthesis.</text>
</comment>
<reference evidence="2 3" key="1">
    <citation type="journal article" date="2020" name="IScience">
        <title>Genome Sequencing of the Endangered Kingdonia uniflora (Circaeasteraceae, Ranunculales) Reveals Potential Mechanisms of Evolutionary Specialization.</title>
        <authorList>
            <person name="Sun Y."/>
            <person name="Deng T."/>
            <person name="Zhang A."/>
            <person name="Moore M.J."/>
            <person name="Landis J.B."/>
            <person name="Lin N."/>
            <person name="Zhang H."/>
            <person name="Zhang X."/>
            <person name="Huang J."/>
            <person name="Zhang X."/>
            <person name="Sun H."/>
            <person name="Wang H."/>
        </authorList>
    </citation>
    <scope>NUCLEOTIDE SEQUENCE [LARGE SCALE GENOMIC DNA]</scope>
    <source>
        <strain evidence="2">TB1705</strain>
        <tissue evidence="2">Leaf</tissue>
    </source>
</reference>
<dbReference type="EC" id="2.7.7.75" evidence="1"/>
<protein>
    <recommendedName>
        <fullName evidence="1">Molybdopterin biosynthesis protein CNX1</fullName>
    </recommendedName>
    <alternativeName>
        <fullName evidence="1">Molybdenum cofactor biosynthesis enzyme CNX1</fullName>
    </alternativeName>
    <domain>
        <recommendedName>
            <fullName evidence="1">Molybdopterin molybdenumtransferase</fullName>
            <shortName evidence="1">MPT Mo-transferase</shortName>
            <ecNumber evidence="1">2.10.1.1</ecNumber>
        </recommendedName>
        <alternativeName>
            <fullName evidence="1">Domain E</fullName>
        </alternativeName>
    </domain>
    <domain>
        <recommendedName>
            <fullName evidence="1">Molybdopterin adenylyltransferase</fullName>
            <shortName evidence="1">MPT adenylyltransferase</shortName>
            <ecNumber evidence="1">2.7.7.75</ecNumber>
        </recommendedName>
        <alternativeName>
            <fullName evidence="1">Domain G</fullName>
        </alternativeName>
    </domain>
</protein>
<comment type="catalytic activity">
    <reaction evidence="1">
        <text>adenylyl-molybdopterin + molybdate = Mo-molybdopterin + AMP + H(+)</text>
        <dbReference type="Rhea" id="RHEA:35047"/>
        <dbReference type="ChEBI" id="CHEBI:15378"/>
        <dbReference type="ChEBI" id="CHEBI:36264"/>
        <dbReference type="ChEBI" id="CHEBI:62727"/>
        <dbReference type="ChEBI" id="CHEBI:71302"/>
        <dbReference type="ChEBI" id="CHEBI:456215"/>
    </reaction>
</comment>
<keyword evidence="1" id="KW-0500">Molybdenum</keyword>
<comment type="cofactor">
    <cofactor evidence="1">
        <name>Mg(2+)</name>
        <dbReference type="ChEBI" id="CHEBI:18420"/>
    </cofactor>
</comment>
<dbReference type="OrthoDB" id="4349954at2759"/>
<dbReference type="EMBL" id="JACGCM010000786">
    <property type="protein sequence ID" value="KAF6166600.1"/>
    <property type="molecule type" value="Genomic_DNA"/>
</dbReference>
<dbReference type="GO" id="GO:0061598">
    <property type="term" value="F:molybdopterin adenylyltransferase activity"/>
    <property type="evidence" value="ECO:0007669"/>
    <property type="project" value="UniProtKB-UniRule"/>
</dbReference>
<dbReference type="EC" id="2.10.1.1" evidence="1"/>
<dbReference type="GO" id="GO:0005829">
    <property type="term" value="C:cytosol"/>
    <property type="evidence" value="ECO:0007669"/>
    <property type="project" value="TreeGrafter"/>
</dbReference>